<accession>A0A937R9K3</accession>
<organism evidence="1 2">
    <name type="scientific">Frankia nepalensis</name>
    <dbReference type="NCBI Taxonomy" id="1836974"/>
    <lineage>
        <taxon>Bacteria</taxon>
        <taxon>Bacillati</taxon>
        <taxon>Actinomycetota</taxon>
        <taxon>Actinomycetes</taxon>
        <taxon>Frankiales</taxon>
        <taxon>Frankiaceae</taxon>
        <taxon>Frankia</taxon>
    </lineage>
</organism>
<gene>
    <name evidence="1" type="ORF">I7412_12265</name>
</gene>
<evidence type="ECO:0000313" key="2">
    <source>
        <dbReference type="Proteomes" id="UP000604475"/>
    </source>
</evidence>
<keyword evidence="2" id="KW-1185">Reference proteome</keyword>
<name>A0A937R9K3_9ACTN</name>
<dbReference type="Proteomes" id="UP000604475">
    <property type="component" value="Unassembled WGS sequence"/>
</dbReference>
<dbReference type="RefSeq" id="WP_203000259.1">
    <property type="nucleotide sequence ID" value="NZ_JADWYU010000133.1"/>
</dbReference>
<sequence>MITSPLFSFDVAGRRVFVSTGSKTQTVNVCTSENRRGAYDARYRLPAAARITGADLPELASLMALGDWLLSTRSAQLLGPSGVPVSMPNVPATAAVGPWLAAAVGMVERAIDGLVDDFVRHPYRHRVEHSLHLQLFHELVANAELDALAPIGASGPRTGLIHKEWPMPADDGERRGLFDLALLTPGQLAVASLEQFRQGRIVPPVAVELGLDYGRSHLAQDLAGLAASGVPHGYVVHFTRLAASKEKAEVEALVHAAHPNVKIAYAHVQPDGTVTVKHLDEA</sequence>
<dbReference type="EMBL" id="JAEACQ010000165">
    <property type="protein sequence ID" value="MBL7627936.1"/>
    <property type="molecule type" value="Genomic_DNA"/>
</dbReference>
<protein>
    <submittedName>
        <fullName evidence="1">Uncharacterized protein</fullName>
    </submittedName>
</protein>
<dbReference type="AlphaFoldDB" id="A0A937R9K3"/>
<reference evidence="1" key="1">
    <citation type="submission" date="2020-12" db="EMBL/GenBank/DDBJ databases">
        <title>Genomic characterization of non-nitrogen-fixing Frankia strains.</title>
        <authorList>
            <person name="Carlos-Shanley C."/>
            <person name="Guerra T."/>
            <person name="Hahn D."/>
        </authorList>
    </citation>
    <scope>NUCLEOTIDE SEQUENCE</scope>
    <source>
        <strain evidence="1">CN6</strain>
    </source>
</reference>
<comment type="caution">
    <text evidence="1">The sequence shown here is derived from an EMBL/GenBank/DDBJ whole genome shotgun (WGS) entry which is preliminary data.</text>
</comment>
<proteinExistence type="predicted"/>
<evidence type="ECO:0000313" key="1">
    <source>
        <dbReference type="EMBL" id="MBL7627936.1"/>
    </source>
</evidence>